<dbReference type="InterPro" id="IPR011009">
    <property type="entry name" value="Kinase-like_dom_sf"/>
</dbReference>
<organism evidence="4 5">
    <name type="scientific">Kuraishia capsulata CBS 1993</name>
    <dbReference type="NCBI Taxonomy" id="1382522"/>
    <lineage>
        <taxon>Eukaryota</taxon>
        <taxon>Fungi</taxon>
        <taxon>Dikarya</taxon>
        <taxon>Ascomycota</taxon>
        <taxon>Saccharomycotina</taxon>
        <taxon>Pichiomycetes</taxon>
        <taxon>Pichiales</taxon>
        <taxon>Pichiaceae</taxon>
        <taxon>Kuraishia</taxon>
    </lineage>
</organism>
<evidence type="ECO:0000256" key="2">
    <source>
        <dbReference type="ARBA" id="ARBA00022840"/>
    </source>
</evidence>
<dbReference type="GO" id="GO:0004672">
    <property type="term" value="F:protein kinase activity"/>
    <property type="evidence" value="ECO:0007669"/>
    <property type="project" value="InterPro"/>
</dbReference>
<sequence length="329" mass="37812">MLQNMHHKHIVAFKDWFESDSEYYIVTQLATGGELLERVCQRKRFSEPDAVLLIKQVLSAVSYLHARGIVHRDLKPENILYLDHKPDSPIVLADFGIAEKLTHTDELIYSTAGTPGYTAPEVYRSSSSRRGYTKQCDIWSLGIITYVLLSGRFPFPTESREAFLKDVASEKPLFQNVYFKNISNMAKHFIGSMLNVNPSRRPSVEELQRHPWINTSDWKNPNRVAQNRHEAHFVDLLPQVKSGFDAVGKMRQAVDMVKVTNQMKRMRSLENVSGMLEEKHVLYPCAREDYGFGVRETRLKTMQSVVLAAVSNRERILEYQASSQHFPSH</sequence>
<gene>
    <name evidence="4" type="ORF">KUCA_T00000080001</name>
</gene>
<dbReference type="GeneID" id="34517526"/>
<dbReference type="OrthoDB" id="40902at2759"/>
<keyword evidence="2" id="KW-0067">ATP-binding</keyword>
<dbReference type="Gene3D" id="1.10.510.10">
    <property type="entry name" value="Transferase(Phosphotransferase) domain 1"/>
    <property type="match status" value="1"/>
</dbReference>
<dbReference type="PROSITE" id="PS00108">
    <property type="entry name" value="PROTEIN_KINASE_ST"/>
    <property type="match status" value="1"/>
</dbReference>
<evidence type="ECO:0000313" key="4">
    <source>
        <dbReference type="EMBL" id="CDK24120.1"/>
    </source>
</evidence>
<evidence type="ECO:0000259" key="3">
    <source>
        <dbReference type="PROSITE" id="PS50011"/>
    </source>
</evidence>
<dbReference type="SMART" id="SM00220">
    <property type="entry name" value="S_TKc"/>
    <property type="match status" value="1"/>
</dbReference>
<protein>
    <recommendedName>
        <fullName evidence="3">Protein kinase domain-containing protein</fullName>
    </recommendedName>
</protein>
<dbReference type="InterPro" id="IPR008271">
    <property type="entry name" value="Ser/Thr_kinase_AS"/>
</dbReference>
<reference evidence="4" key="2">
    <citation type="submission" date="2014-02" db="EMBL/GenBank/DDBJ databases">
        <title>Complete DNA sequence of /Kuraishia capsulata/ illustrates novel genomic features among budding yeasts (/Saccharomycotina/).</title>
        <authorList>
            <person name="Morales L."/>
            <person name="Noel B."/>
            <person name="Porcel B."/>
            <person name="Marcet-Houben M."/>
            <person name="Hullo M-F."/>
            <person name="Sacerdot C."/>
            <person name="Tekaia F."/>
            <person name="Leh-Louis V."/>
            <person name="Despons L."/>
            <person name="Khanna V."/>
            <person name="Aury J-M."/>
            <person name="Barbe V."/>
            <person name="Couloux A."/>
            <person name="Labadie K."/>
            <person name="Pelletier E."/>
            <person name="Souciet J-L."/>
            <person name="Boekhout T."/>
            <person name="Gabaldon T."/>
            <person name="Wincker P."/>
            <person name="Dujon B."/>
        </authorList>
    </citation>
    <scope>NUCLEOTIDE SEQUENCE</scope>
    <source>
        <strain evidence="4">CBS 1993</strain>
    </source>
</reference>
<dbReference type="HOGENOM" id="CLU_000288_63_0_1"/>
<keyword evidence="5" id="KW-1185">Reference proteome</keyword>
<dbReference type="EMBL" id="HG793125">
    <property type="protein sequence ID" value="CDK24120.1"/>
    <property type="molecule type" value="Genomic_DNA"/>
</dbReference>
<accession>W6MQF3</accession>
<dbReference type="Pfam" id="PF00069">
    <property type="entry name" value="Pkinase"/>
    <property type="match status" value="1"/>
</dbReference>
<feature type="domain" description="Protein kinase" evidence="3">
    <location>
        <begin position="1"/>
        <end position="213"/>
    </location>
</feature>
<dbReference type="GO" id="GO:0005524">
    <property type="term" value="F:ATP binding"/>
    <property type="evidence" value="ECO:0007669"/>
    <property type="project" value="UniProtKB-KW"/>
</dbReference>
<dbReference type="RefSeq" id="XP_022456138.1">
    <property type="nucleotide sequence ID" value="XM_022604584.1"/>
</dbReference>
<dbReference type="PANTHER" id="PTHR24347">
    <property type="entry name" value="SERINE/THREONINE-PROTEIN KINASE"/>
    <property type="match status" value="1"/>
</dbReference>
<dbReference type="STRING" id="1382522.W6MQF3"/>
<dbReference type="CDD" id="cd05117">
    <property type="entry name" value="STKc_CAMK"/>
    <property type="match status" value="1"/>
</dbReference>
<proteinExistence type="predicted"/>
<reference evidence="4" key="1">
    <citation type="submission" date="2013-12" db="EMBL/GenBank/DDBJ databases">
        <authorList>
            <person name="Genoscope - CEA"/>
        </authorList>
    </citation>
    <scope>NUCLEOTIDE SEQUENCE</scope>
    <source>
        <strain evidence="4">CBS 1993</strain>
    </source>
</reference>
<evidence type="ECO:0000256" key="1">
    <source>
        <dbReference type="ARBA" id="ARBA00022741"/>
    </source>
</evidence>
<dbReference type="InterPro" id="IPR000719">
    <property type="entry name" value="Prot_kinase_dom"/>
</dbReference>
<dbReference type="FunFam" id="1.10.510.10:FF:000571">
    <property type="entry name" value="Maternal embryonic leucine zipper kinase"/>
    <property type="match status" value="1"/>
</dbReference>
<name>W6MQF3_9ASCO</name>
<dbReference type="SUPFAM" id="SSF56112">
    <property type="entry name" value="Protein kinase-like (PK-like)"/>
    <property type="match status" value="1"/>
</dbReference>
<dbReference type="Proteomes" id="UP000019384">
    <property type="component" value="Unassembled WGS sequence"/>
</dbReference>
<evidence type="ECO:0000313" key="5">
    <source>
        <dbReference type="Proteomes" id="UP000019384"/>
    </source>
</evidence>
<dbReference type="PROSITE" id="PS50011">
    <property type="entry name" value="PROTEIN_KINASE_DOM"/>
    <property type="match status" value="1"/>
</dbReference>
<keyword evidence="1" id="KW-0547">Nucleotide-binding</keyword>
<dbReference type="AlphaFoldDB" id="W6MQF3"/>